<keyword evidence="4" id="KW-1185">Reference proteome</keyword>
<evidence type="ECO:0000256" key="2">
    <source>
        <dbReference type="SAM" id="SignalP"/>
    </source>
</evidence>
<accession>A0AA38P2E4</accession>
<gene>
    <name evidence="3" type="ORF">F5878DRAFT_330818</name>
</gene>
<evidence type="ECO:0000256" key="1">
    <source>
        <dbReference type="SAM" id="MobiDB-lite"/>
    </source>
</evidence>
<feature type="signal peptide" evidence="2">
    <location>
        <begin position="1"/>
        <end position="31"/>
    </location>
</feature>
<keyword evidence="2" id="KW-0732">Signal</keyword>
<feature type="compositionally biased region" description="Basic residues" evidence="1">
    <location>
        <begin position="397"/>
        <end position="406"/>
    </location>
</feature>
<feature type="region of interest" description="Disordered" evidence="1">
    <location>
        <begin position="376"/>
        <end position="406"/>
    </location>
</feature>
<dbReference type="EMBL" id="MU806454">
    <property type="protein sequence ID" value="KAJ3835040.1"/>
    <property type="molecule type" value="Genomic_DNA"/>
</dbReference>
<evidence type="ECO:0000313" key="3">
    <source>
        <dbReference type="EMBL" id="KAJ3835040.1"/>
    </source>
</evidence>
<protein>
    <submittedName>
        <fullName evidence="3">Uncharacterized protein</fullName>
    </submittedName>
</protein>
<evidence type="ECO:0000313" key="4">
    <source>
        <dbReference type="Proteomes" id="UP001163846"/>
    </source>
</evidence>
<feature type="chain" id="PRO_5041337683" evidence="2">
    <location>
        <begin position="32"/>
        <end position="406"/>
    </location>
</feature>
<name>A0AA38P2E4_9AGAR</name>
<dbReference type="AlphaFoldDB" id="A0AA38P2E4"/>
<sequence length="406" mass="46382">MLRRTLPRSLPRPMCLLMTMACFCSVALVIAVPLPAGSRHPIPSHTIHGELKIGHILWEEHCDSEDLKYKWVQRTDDLSATTEMLCYSHWWTCFGYNKHTGKVEKVSSMKKNKEQPDSKFYSSLDAVVLRSSMTDQARDATFEMFARLTKDDIQKEFPNDQSTPEAQKYVHVMLRRGPVIILSGYNAHRSLQQNMRAPWAFRWWKIRIAYLDPDSEEFQIIIDERTGELVLDGKEPNCICPQLLERYCYCLMASDSSTKELAIREIPSHRLDTRSPECEWYHPVVLPKLNGKAATHMYANQRLALEQQIKNDLTNIEDLKLSTGSQIDSFSSYLGHALFPHLVMKEFLTNFDRAAFEEKPITSHITSLQVESNALATKKSRAGGRRLSPGDGGSSTKKAKKVKETS</sequence>
<organism evidence="3 4">
    <name type="scientific">Lentinula raphanica</name>
    <dbReference type="NCBI Taxonomy" id="153919"/>
    <lineage>
        <taxon>Eukaryota</taxon>
        <taxon>Fungi</taxon>
        <taxon>Dikarya</taxon>
        <taxon>Basidiomycota</taxon>
        <taxon>Agaricomycotina</taxon>
        <taxon>Agaricomycetes</taxon>
        <taxon>Agaricomycetidae</taxon>
        <taxon>Agaricales</taxon>
        <taxon>Marasmiineae</taxon>
        <taxon>Omphalotaceae</taxon>
        <taxon>Lentinula</taxon>
    </lineage>
</organism>
<dbReference type="Proteomes" id="UP001163846">
    <property type="component" value="Unassembled WGS sequence"/>
</dbReference>
<proteinExistence type="predicted"/>
<comment type="caution">
    <text evidence="3">The sequence shown here is derived from an EMBL/GenBank/DDBJ whole genome shotgun (WGS) entry which is preliminary data.</text>
</comment>
<reference evidence="3" key="1">
    <citation type="submission" date="2022-08" db="EMBL/GenBank/DDBJ databases">
        <authorList>
            <consortium name="DOE Joint Genome Institute"/>
            <person name="Min B."/>
            <person name="Riley R."/>
            <person name="Sierra-Patev S."/>
            <person name="Naranjo-Ortiz M."/>
            <person name="Looney B."/>
            <person name="Konkel Z."/>
            <person name="Slot J.C."/>
            <person name="Sakamoto Y."/>
            <person name="Steenwyk J.L."/>
            <person name="Rokas A."/>
            <person name="Carro J."/>
            <person name="Camarero S."/>
            <person name="Ferreira P."/>
            <person name="Molpeceres G."/>
            <person name="Ruiz-Duenas F.J."/>
            <person name="Serrano A."/>
            <person name="Henrissat B."/>
            <person name="Drula E."/>
            <person name="Hughes K.W."/>
            <person name="Mata J.L."/>
            <person name="Ishikawa N.K."/>
            <person name="Vargas-Isla R."/>
            <person name="Ushijima S."/>
            <person name="Smith C.A."/>
            <person name="Ahrendt S."/>
            <person name="Andreopoulos W."/>
            <person name="He G."/>
            <person name="Labutti K."/>
            <person name="Lipzen A."/>
            <person name="Ng V."/>
            <person name="Sandor L."/>
            <person name="Barry K."/>
            <person name="Martinez A.T."/>
            <person name="Xiao Y."/>
            <person name="Gibbons J.G."/>
            <person name="Terashima K."/>
            <person name="Hibbett D.S."/>
            <person name="Grigoriev I.V."/>
        </authorList>
    </citation>
    <scope>NUCLEOTIDE SEQUENCE</scope>
    <source>
        <strain evidence="3">TFB9207</strain>
    </source>
</reference>